<dbReference type="InterPro" id="IPR003615">
    <property type="entry name" value="HNH_nuc"/>
</dbReference>
<dbReference type="CDD" id="cd00085">
    <property type="entry name" value="HNHc"/>
    <property type="match status" value="1"/>
</dbReference>
<protein>
    <recommendedName>
        <fullName evidence="1">HNH nuclease domain-containing protein</fullName>
    </recommendedName>
</protein>
<evidence type="ECO:0000313" key="2">
    <source>
        <dbReference type="EMBL" id="SVC23310.1"/>
    </source>
</evidence>
<dbReference type="InterPro" id="IPR029471">
    <property type="entry name" value="HNH_5"/>
</dbReference>
<dbReference type="EMBL" id="UINC01080404">
    <property type="protein sequence ID" value="SVC23310.1"/>
    <property type="molecule type" value="Genomic_DNA"/>
</dbReference>
<reference evidence="2" key="1">
    <citation type="submission" date="2018-05" db="EMBL/GenBank/DDBJ databases">
        <authorList>
            <person name="Lanie J.A."/>
            <person name="Ng W.-L."/>
            <person name="Kazmierczak K.M."/>
            <person name="Andrzejewski T.M."/>
            <person name="Davidsen T.M."/>
            <person name="Wayne K.J."/>
            <person name="Tettelin H."/>
            <person name="Glass J.I."/>
            <person name="Rusch D."/>
            <person name="Podicherti R."/>
            <person name="Tsui H.-C.T."/>
            <person name="Winkler M.E."/>
        </authorList>
    </citation>
    <scope>NUCLEOTIDE SEQUENCE</scope>
</reference>
<evidence type="ECO:0000259" key="1">
    <source>
        <dbReference type="SMART" id="SM00507"/>
    </source>
</evidence>
<organism evidence="2">
    <name type="scientific">marine metagenome</name>
    <dbReference type="NCBI Taxonomy" id="408172"/>
    <lineage>
        <taxon>unclassified sequences</taxon>
        <taxon>metagenomes</taxon>
        <taxon>ecological metagenomes</taxon>
    </lineage>
</organism>
<gene>
    <name evidence="2" type="ORF">METZ01_LOCUS276164</name>
</gene>
<dbReference type="PANTHER" id="PTHR33877">
    <property type="entry name" value="SLL1193 PROTEIN"/>
    <property type="match status" value="1"/>
</dbReference>
<feature type="domain" description="HNH nuclease" evidence="1">
    <location>
        <begin position="15"/>
        <end position="69"/>
    </location>
</feature>
<accession>A0A382KFL6</accession>
<sequence>MTHIFDWWNNLRQTSVKRQVTQQAQHRCQYCGKSAAEEVTLEVDQIIPPSRGGRYDIDNLKLVCSECRSGNSTTID</sequence>
<proteinExistence type="predicted"/>
<name>A0A382KFL6_9ZZZZ</name>
<dbReference type="AlphaFoldDB" id="A0A382KFL6"/>
<dbReference type="Gene3D" id="1.10.30.50">
    <property type="match status" value="1"/>
</dbReference>
<dbReference type="PANTHER" id="PTHR33877:SF1">
    <property type="entry name" value="TYPE IV METHYL-DIRECTED RESTRICTION ENZYME ECOKMCRA"/>
    <property type="match status" value="1"/>
</dbReference>
<dbReference type="Pfam" id="PF14279">
    <property type="entry name" value="HNH_5"/>
    <property type="match status" value="1"/>
</dbReference>
<dbReference type="SMART" id="SM00507">
    <property type="entry name" value="HNHc"/>
    <property type="match status" value="1"/>
</dbReference>
<dbReference type="InterPro" id="IPR052892">
    <property type="entry name" value="NA-targeting_endonuclease"/>
</dbReference>